<sequence length="192" mass="21030">MAPKKESIKKTSVIEAAPPPPQPEKPPPEPKYGDKWFDDPIEGEEAIRMSMTLQQRIEEKAAPVRTWLEQNIVGLLLQALSALVAFRPSNPHEFLAAHLIKNNPLKDTFPEDDPKPRKPLEEEVEPDDEYDPCGCDRFKKKEPPPPEEPKEANAGQLAKKSTIAAEAAKASVAPDAARASVLAKAKAGSATK</sequence>
<name>A0A8T0GAA2_CERPU</name>
<comment type="similarity">
    <text evidence="2">Belongs to the dpy-30 family.</text>
</comment>
<gene>
    <name evidence="5" type="ORF">KC19_12G158900</name>
</gene>
<organism evidence="5 6">
    <name type="scientific">Ceratodon purpureus</name>
    <name type="common">Fire moss</name>
    <name type="synonym">Dicranum purpureum</name>
    <dbReference type="NCBI Taxonomy" id="3225"/>
    <lineage>
        <taxon>Eukaryota</taxon>
        <taxon>Viridiplantae</taxon>
        <taxon>Streptophyta</taxon>
        <taxon>Embryophyta</taxon>
        <taxon>Bryophyta</taxon>
        <taxon>Bryophytina</taxon>
        <taxon>Bryopsida</taxon>
        <taxon>Dicranidae</taxon>
        <taxon>Pseudoditrichales</taxon>
        <taxon>Ditrichaceae</taxon>
        <taxon>Ceratodon</taxon>
    </lineage>
</organism>
<evidence type="ECO:0000256" key="2">
    <source>
        <dbReference type="ARBA" id="ARBA00010849"/>
    </source>
</evidence>
<dbReference type="InterPro" id="IPR007858">
    <property type="entry name" value="Dpy-30_motif"/>
</dbReference>
<protein>
    <submittedName>
        <fullName evidence="5">Uncharacterized protein</fullName>
    </submittedName>
</protein>
<dbReference type="CDD" id="cd22965">
    <property type="entry name" value="DD_DPY30_SDC1"/>
    <property type="match status" value="1"/>
</dbReference>
<reference evidence="5" key="1">
    <citation type="submission" date="2020-06" db="EMBL/GenBank/DDBJ databases">
        <title>WGS assembly of Ceratodon purpureus strain R40.</title>
        <authorList>
            <person name="Carey S.B."/>
            <person name="Jenkins J."/>
            <person name="Shu S."/>
            <person name="Lovell J.T."/>
            <person name="Sreedasyam A."/>
            <person name="Maumus F."/>
            <person name="Tiley G.P."/>
            <person name="Fernandez-Pozo N."/>
            <person name="Barry K."/>
            <person name="Chen C."/>
            <person name="Wang M."/>
            <person name="Lipzen A."/>
            <person name="Daum C."/>
            <person name="Saski C.A."/>
            <person name="Payton A.C."/>
            <person name="Mcbreen J.C."/>
            <person name="Conrad R.E."/>
            <person name="Kollar L.M."/>
            <person name="Olsson S."/>
            <person name="Huttunen S."/>
            <person name="Landis J.B."/>
            <person name="Wickett N.J."/>
            <person name="Johnson M.G."/>
            <person name="Rensing S.A."/>
            <person name="Grimwood J."/>
            <person name="Schmutz J."/>
            <person name="Mcdaniel S.F."/>
        </authorList>
    </citation>
    <scope>NUCLEOTIDE SEQUENCE</scope>
    <source>
        <strain evidence="5">R40</strain>
    </source>
</reference>
<dbReference type="Pfam" id="PF05186">
    <property type="entry name" value="Dpy-30"/>
    <property type="match status" value="1"/>
</dbReference>
<accession>A0A8T0GAA2</accession>
<dbReference type="InterPro" id="IPR049629">
    <property type="entry name" value="DPY30_SDC1_DD"/>
</dbReference>
<comment type="subcellular location">
    <subcellularLocation>
        <location evidence="1">Nucleus</location>
    </subcellularLocation>
</comment>
<feature type="compositionally biased region" description="Basic and acidic residues" evidence="4">
    <location>
        <begin position="26"/>
        <end position="38"/>
    </location>
</feature>
<dbReference type="Proteomes" id="UP000822688">
    <property type="component" value="Chromosome 12"/>
</dbReference>
<evidence type="ECO:0000256" key="4">
    <source>
        <dbReference type="SAM" id="MobiDB-lite"/>
    </source>
</evidence>
<evidence type="ECO:0000313" key="5">
    <source>
        <dbReference type="EMBL" id="KAG0555294.1"/>
    </source>
</evidence>
<proteinExistence type="inferred from homology"/>
<feature type="compositionally biased region" description="Basic and acidic residues" evidence="4">
    <location>
        <begin position="134"/>
        <end position="151"/>
    </location>
</feature>
<feature type="region of interest" description="Disordered" evidence="4">
    <location>
        <begin position="104"/>
        <end position="192"/>
    </location>
</feature>
<feature type="compositionally biased region" description="Acidic residues" evidence="4">
    <location>
        <begin position="122"/>
        <end position="131"/>
    </location>
</feature>
<feature type="compositionally biased region" description="Basic and acidic residues" evidence="4">
    <location>
        <begin position="108"/>
        <end position="121"/>
    </location>
</feature>
<evidence type="ECO:0000256" key="3">
    <source>
        <dbReference type="ARBA" id="ARBA00023242"/>
    </source>
</evidence>
<evidence type="ECO:0000313" key="6">
    <source>
        <dbReference type="Proteomes" id="UP000822688"/>
    </source>
</evidence>
<evidence type="ECO:0000256" key="1">
    <source>
        <dbReference type="ARBA" id="ARBA00004123"/>
    </source>
</evidence>
<keyword evidence="3" id="KW-0539">Nucleus</keyword>
<comment type="caution">
    <text evidence="5">The sequence shown here is derived from an EMBL/GenBank/DDBJ whole genome shotgun (WGS) entry which is preliminary data.</text>
</comment>
<feature type="compositionally biased region" description="Low complexity" evidence="4">
    <location>
        <begin position="176"/>
        <end position="192"/>
    </location>
</feature>
<feature type="region of interest" description="Disordered" evidence="4">
    <location>
        <begin position="1"/>
        <end position="38"/>
    </location>
</feature>
<keyword evidence="6" id="KW-1185">Reference proteome</keyword>
<dbReference type="GO" id="GO:0005634">
    <property type="term" value="C:nucleus"/>
    <property type="evidence" value="ECO:0007669"/>
    <property type="project" value="UniProtKB-SubCell"/>
</dbReference>
<dbReference type="AlphaFoldDB" id="A0A8T0GAA2"/>
<dbReference type="Gene3D" id="1.20.890.10">
    <property type="entry name" value="cAMP-dependent protein kinase regulatory subunit, dimerization-anchoring domain"/>
    <property type="match status" value="1"/>
</dbReference>
<dbReference type="EMBL" id="CM026433">
    <property type="protein sequence ID" value="KAG0555294.1"/>
    <property type="molecule type" value="Genomic_DNA"/>
</dbReference>